<sequence length="481" mass="52712">MIKVRELTASLSLGLQLIAGKKGEERQITWVHTVDLPDPWRWISPGNLVMTTGAGLPVTASHQTEWLEKLALSNASALVIARHPSAPEITPALLETADRLMFPVLETGFEQEFVKLSRAIIEGILQVQQGQYTAGEQLFQAYAKTLREDVDLDGRLRLLAASLKIDLEIEDALSGTIRFSSHPSTLSASPSALPMERVPLAGRSRTHLILYRTDANSLKDPLLVRSLTGLLEIELERLMIERDQQRREGSALLDSLLRGETSLALISPILQQRGLYGTLVCLALEPAEQGDWNADNIHHAPGLKGASLLIKHDERLLILCPDTPEIALAIRKGLGAKTVCGMSSPVNSATGLAESFRQARLACSQAKELHKSVLRYGEADTGLAVYPTSLSAARAIVDRYLSPLIEHDRHSDANLLVTLVKFLENDGSWKSTSYELHIHRQTLVYRLKLITKLTGLSPTSTAGTALLWLALEAGRSTKLLP</sequence>
<dbReference type="PANTHER" id="PTHR33744">
    <property type="entry name" value="CARBOHYDRATE DIACID REGULATOR"/>
    <property type="match status" value="1"/>
</dbReference>
<dbReference type="InterPro" id="IPR025736">
    <property type="entry name" value="PucR_C-HTH_dom"/>
</dbReference>
<dbReference type="Gene3D" id="1.10.10.2840">
    <property type="entry name" value="PucR C-terminal helix-turn-helix domain"/>
    <property type="match status" value="1"/>
</dbReference>
<dbReference type="Proteomes" id="UP000193558">
    <property type="component" value="Unassembled WGS sequence"/>
</dbReference>
<reference evidence="5 6" key="1">
    <citation type="journal article" date="2017" name="Antonie Van Leeuwenhoek">
        <title>Phylogenomic resolution of the bacterial genus Pantoea and its relationship with Erwinia and Tatumella.</title>
        <authorList>
            <person name="Palmer M."/>
            <person name="Steenkamp E.T."/>
            <person name="Coetzee M.P."/>
            <person name="Chan W.Y."/>
            <person name="van Zyl E."/>
            <person name="De Maayer P."/>
            <person name="Coutinho T.A."/>
            <person name="Blom J."/>
            <person name="Smits T.H."/>
            <person name="Duffy B."/>
            <person name="Venter S.N."/>
        </authorList>
    </citation>
    <scope>NUCLEOTIDE SEQUENCE [LARGE SCALE GENOMIC DNA]</scope>
    <source>
        <strain evidence="5 6">LMG 26275</strain>
    </source>
</reference>
<evidence type="ECO:0000313" key="5">
    <source>
        <dbReference type="EMBL" id="ORM72112.1"/>
    </source>
</evidence>
<comment type="similarity">
    <text evidence="1">Belongs to the CdaR family.</text>
</comment>
<dbReference type="InterPro" id="IPR041522">
    <property type="entry name" value="CdaR_GGDEF"/>
</dbReference>
<protein>
    <submittedName>
        <fullName evidence="5">PucR family transcriptional regulator</fullName>
    </submittedName>
</protein>
<dbReference type="Pfam" id="PF17853">
    <property type="entry name" value="GGDEF_2"/>
    <property type="match status" value="1"/>
</dbReference>
<feature type="domain" description="PucR C-terminal helix-turn-helix" evidence="3">
    <location>
        <begin position="415"/>
        <end position="473"/>
    </location>
</feature>
<evidence type="ECO:0000259" key="3">
    <source>
        <dbReference type="Pfam" id="PF13556"/>
    </source>
</evidence>
<dbReference type="PANTHER" id="PTHR33744:SF1">
    <property type="entry name" value="DNA-BINDING TRANSCRIPTIONAL ACTIVATOR ADER"/>
    <property type="match status" value="1"/>
</dbReference>
<feature type="domain" description="Purine catabolism PurC-like" evidence="2">
    <location>
        <begin position="13"/>
        <end position="123"/>
    </location>
</feature>
<comment type="caution">
    <text evidence="5">The sequence shown here is derived from an EMBL/GenBank/DDBJ whole genome shotgun (WGS) entry which is preliminary data.</text>
</comment>
<dbReference type="InterPro" id="IPR051448">
    <property type="entry name" value="CdaR-like_regulators"/>
</dbReference>
<name>A0A1X1D5Z0_9GAMM</name>
<dbReference type="InterPro" id="IPR042070">
    <property type="entry name" value="PucR_C-HTH_sf"/>
</dbReference>
<dbReference type="InterPro" id="IPR012914">
    <property type="entry name" value="PucR_dom"/>
</dbReference>
<evidence type="ECO:0000313" key="6">
    <source>
        <dbReference type="Proteomes" id="UP000193558"/>
    </source>
</evidence>
<dbReference type="RefSeq" id="WP_084931868.1">
    <property type="nucleotide sequence ID" value="NZ_MLFR01000001.1"/>
</dbReference>
<dbReference type="Pfam" id="PF07905">
    <property type="entry name" value="PucR"/>
    <property type="match status" value="1"/>
</dbReference>
<organism evidence="5 6">
    <name type="scientific">Pantoea rwandensis</name>
    <dbReference type="NCBI Taxonomy" id="1076550"/>
    <lineage>
        <taxon>Bacteria</taxon>
        <taxon>Pseudomonadati</taxon>
        <taxon>Pseudomonadota</taxon>
        <taxon>Gammaproteobacteria</taxon>
        <taxon>Enterobacterales</taxon>
        <taxon>Erwiniaceae</taxon>
        <taxon>Pantoea</taxon>
    </lineage>
</organism>
<feature type="domain" description="CdaR GGDEF-like" evidence="4">
    <location>
        <begin position="277"/>
        <end position="363"/>
    </location>
</feature>
<gene>
    <name evidence="5" type="ORF">HA51_03425</name>
</gene>
<dbReference type="AlphaFoldDB" id="A0A1X1D5Z0"/>
<proteinExistence type="inferred from homology"/>
<dbReference type="Pfam" id="PF13556">
    <property type="entry name" value="HTH_30"/>
    <property type="match status" value="1"/>
</dbReference>
<dbReference type="EMBL" id="MLFR01000001">
    <property type="protein sequence ID" value="ORM72112.1"/>
    <property type="molecule type" value="Genomic_DNA"/>
</dbReference>
<evidence type="ECO:0000259" key="2">
    <source>
        <dbReference type="Pfam" id="PF07905"/>
    </source>
</evidence>
<dbReference type="OrthoDB" id="8450798at2"/>
<evidence type="ECO:0000259" key="4">
    <source>
        <dbReference type="Pfam" id="PF17853"/>
    </source>
</evidence>
<accession>A0A1X1D5Z0</accession>
<evidence type="ECO:0000256" key="1">
    <source>
        <dbReference type="ARBA" id="ARBA00006754"/>
    </source>
</evidence>